<dbReference type="CDD" id="cd16841">
    <property type="entry name" value="RraA_family"/>
    <property type="match status" value="1"/>
</dbReference>
<comment type="subunit">
    <text evidence="4">Homotrimer.</text>
</comment>
<evidence type="ECO:0000313" key="13">
    <source>
        <dbReference type="Proteomes" id="UP001442841"/>
    </source>
</evidence>
<comment type="catalytic activity">
    <reaction evidence="11">
        <text>oxaloacetate + H(+) = pyruvate + CO2</text>
        <dbReference type="Rhea" id="RHEA:15641"/>
        <dbReference type="ChEBI" id="CHEBI:15361"/>
        <dbReference type="ChEBI" id="CHEBI:15378"/>
        <dbReference type="ChEBI" id="CHEBI:16452"/>
        <dbReference type="ChEBI" id="CHEBI:16526"/>
        <dbReference type="EC" id="4.1.1.112"/>
    </reaction>
</comment>
<dbReference type="Pfam" id="PF03737">
    <property type="entry name" value="RraA-like"/>
    <property type="match status" value="1"/>
</dbReference>
<dbReference type="InterPro" id="IPR005493">
    <property type="entry name" value="RraA/RraA-like"/>
</dbReference>
<dbReference type="Proteomes" id="UP001442841">
    <property type="component" value="Chromosome"/>
</dbReference>
<evidence type="ECO:0000256" key="9">
    <source>
        <dbReference type="ARBA" id="ARBA00030169"/>
    </source>
</evidence>
<dbReference type="InterPro" id="IPR014165">
    <property type="entry name" value="LigK_PcmE"/>
</dbReference>
<proteinExistence type="inferred from homology"/>
<dbReference type="PANTHER" id="PTHR33254">
    <property type="entry name" value="4-HYDROXY-4-METHYL-2-OXOGLUTARATE ALDOLASE 3-RELATED"/>
    <property type="match status" value="1"/>
</dbReference>
<comment type="catalytic activity">
    <reaction evidence="1">
        <text>4-hydroxy-4-methyl-2-oxoglutarate = 2 pyruvate</text>
        <dbReference type="Rhea" id="RHEA:22748"/>
        <dbReference type="ChEBI" id="CHEBI:15361"/>
        <dbReference type="ChEBI" id="CHEBI:58276"/>
        <dbReference type="EC" id="4.1.3.17"/>
    </reaction>
</comment>
<evidence type="ECO:0000256" key="5">
    <source>
        <dbReference type="ARBA" id="ARBA00012213"/>
    </source>
</evidence>
<accession>A0ABZ3FN81</accession>
<comment type="similarity">
    <text evidence="3">Belongs to the class II aldolase/RraA-like family.</text>
</comment>
<sequence length="227" mass="24092">MPELGVVHTKIRRAEADLVDELGTFGSVTTYEARARSGLLSPGLRPIYPGARVSGTAVTVLLQPGDSWMMHVAAEQIRQGDIVVAGLTAPCRDAFFGALLATSFLAQGARGLVIDACVRDVHELTKMGFPVWSRGVSAQGSGKLVIGSVNVPVECGGVRVEPGDVIVADDDGVVCVPEMRAPETVFAARARRANERAKRDELAGGVLGLDMYGMRHALRAAGLRWED</sequence>
<evidence type="ECO:0000313" key="12">
    <source>
        <dbReference type="EMBL" id="XAN07493.1"/>
    </source>
</evidence>
<name>A0ABZ3FN81_9ACTN</name>
<dbReference type="SUPFAM" id="SSF89562">
    <property type="entry name" value="RraA-like"/>
    <property type="match status" value="1"/>
</dbReference>
<evidence type="ECO:0000256" key="2">
    <source>
        <dbReference type="ARBA" id="ARBA00001968"/>
    </source>
</evidence>
<organism evidence="12 13">
    <name type="scientific">Ammonicoccus fulvus</name>
    <dbReference type="NCBI Taxonomy" id="3138240"/>
    <lineage>
        <taxon>Bacteria</taxon>
        <taxon>Bacillati</taxon>
        <taxon>Actinomycetota</taxon>
        <taxon>Actinomycetes</taxon>
        <taxon>Propionibacteriales</taxon>
        <taxon>Propionibacteriaceae</taxon>
        <taxon>Ammonicoccus</taxon>
    </lineage>
</organism>
<evidence type="ECO:0000256" key="7">
    <source>
        <dbReference type="ARBA" id="ARBA00016549"/>
    </source>
</evidence>
<protein>
    <recommendedName>
        <fullName evidence="7">Putative 4-hydroxy-4-methyl-2-oxoglutarate aldolase</fullName>
        <ecNumber evidence="6">4.1.1.112</ecNumber>
        <ecNumber evidence="5">4.1.3.17</ecNumber>
    </recommendedName>
    <alternativeName>
        <fullName evidence="10">Oxaloacetate decarboxylase</fullName>
    </alternativeName>
    <alternativeName>
        <fullName evidence="9">RraA-like protein</fullName>
    </alternativeName>
</protein>
<keyword evidence="13" id="KW-1185">Reference proteome</keyword>
<dbReference type="EC" id="4.1.1.112" evidence="6"/>
<dbReference type="EMBL" id="CP154795">
    <property type="protein sequence ID" value="XAN07493.1"/>
    <property type="molecule type" value="Genomic_DNA"/>
</dbReference>
<dbReference type="PANTHER" id="PTHR33254:SF16">
    <property type="entry name" value="BLR3842 PROTEIN"/>
    <property type="match status" value="1"/>
</dbReference>
<dbReference type="Gene3D" id="3.50.30.40">
    <property type="entry name" value="Ribonuclease E inhibitor RraA/RraA-like"/>
    <property type="match status" value="1"/>
</dbReference>
<comment type="function">
    <text evidence="8">Catalyzes the aldol cleavage of 4-hydroxy-4-methyl-2-oxoglutarate (HMG) into 2 molecules of pyruvate. Also contains a secondary oxaloacetate (OAA) decarboxylase activity due to the common pyruvate enolate transition state formed following C-C bond cleavage in the retro-aldol and decarboxylation reactions.</text>
</comment>
<evidence type="ECO:0000256" key="1">
    <source>
        <dbReference type="ARBA" id="ARBA00001342"/>
    </source>
</evidence>
<dbReference type="EC" id="4.1.3.17" evidence="5"/>
<evidence type="ECO:0000256" key="6">
    <source>
        <dbReference type="ARBA" id="ARBA00012947"/>
    </source>
</evidence>
<dbReference type="NCBIfam" id="NF006731">
    <property type="entry name" value="PRK09262.1"/>
    <property type="match status" value="1"/>
</dbReference>
<evidence type="ECO:0000256" key="4">
    <source>
        <dbReference type="ARBA" id="ARBA00011233"/>
    </source>
</evidence>
<dbReference type="RefSeq" id="WP_425308954.1">
    <property type="nucleotide sequence ID" value="NZ_CP154795.1"/>
</dbReference>
<dbReference type="InterPro" id="IPR036704">
    <property type="entry name" value="RraA/RraA-like_sf"/>
</dbReference>
<evidence type="ECO:0000256" key="10">
    <source>
        <dbReference type="ARBA" id="ARBA00032305"/>
    </source>
</evidence>
<reference evidence="12 13" key="1">
    <citation type="submission" date="2024-04" db="EMBL/GenBank/DDBJ databases">
        <title>Isolation of an actinomycete strain from pig manure.</title>
        <authorList>
            <person name="Gong T."/>
            <person name="Yu Z."/>
            <person name="An M."/>
            <person name="Wei C."/>
            <person name="Yang W."/>
            <person name="Liu L."/>
        </authorList>
    </citation>
    <scope>NUCLEOTIDE SEQUENCE [LARGE SCALE GENOMIC DNA]</scope>
    <source>
        <strain evidence="12 13">ZF39</strain>
    </source>
</reference>
<comment type="cofactor">
    <cofactor evidence="2">
        <name>a divalent metal cation</name>
        <dbReference type="ChEBI" id="CHEBI:60240"/>
    </cofactor>
</comment>
<gene>
    <name evidence="12" type="ORF">AADG42_09365</name>
</gene>
<dbReference type="NCBIfam" id="TIGR02798">
    <property type="entry name" value="ligK_PcmE"/>
    <property type="match status" value="1"/>
</dbReference>
<evidence type="ECO:0000256" key="3">
    <source>
        <dbReference type="ARBA" id="ARBA00008621"/>
    </source>
</evidence>
<evidence type="ECO:0000256" key="8">
    <source>
        <dbReference type="ARBA" id="ARBA00025046"/>
    </source>
</evidence>
<evidence type="ECO:0000256" key="11">
    <source>
        <dbReference type="ARBA" id="ARBA00047973"/>
    </source>
</evidence>